<dbReference type="AlphaFoldDB" id="W2CXN5"/>
<feature type="region of interest" description="Disordered" evidence="1">
    <location>
        <begin position="1"/>
        <end position="45"/>
    </location>
</feature>
<comment type="caution">
    <text evidence="2">The sequence shown here is derived from an EMBL/GenBank/DDBJ whole genome shotgun (WGS) entry which is preliminary data.</text>
</comment>
<proteinExistence type="predicted"/>
<name>W2CXN5_9BACT</name>
<evidence type="ECO:0000313" key="3">
    <source>
        <dbReference type="Proteomes" id="UP000034980"/>
    </source>
</evidence>
<gene>
    <name evidence="2" type="ORF">T235_16865</name>
</gene>
<accession>W2CXN5</accession>
<dbReference type="EMBL" id="AYYF01001615">
    <property type="protein sequence ID" value="ETK11152.1"/>
    <property type="molecule type" value="Genomic_DNA"/>
</dbReference>
<protein>
    <submittedName>
        <fullName evidence="2">Uncharacterized protein</fullName>
    </submittedName>
</protein>
<organism evidence="2 3">
    <name type="scientific">Tannerella sp. oral taxon BU063 isolate Cell 8/11</name>
    <dbReference type="NCBI Taxonomy" id="1411915"/>
    <lineage>
        <taxon>Bacteria</taxon>
        <taxon>Pseudomonadati</taxon>
        <taxon>Bacteroidota</taxon>
        <taxon>Bacteroidia</taxon>
        <taxon>Bacteroidales</taxon>
        <taxon>Tannerellaceae</taxon>
        <taxon>Tannerella</taxon>
    </lineage>
</organism>
<dbReference type="Proteomes" id="UP000034980">
    <property type="component" value="Unassembled WGS sequence"/>
</dbReference>
<reference evidence="2 3" key="1">
    <citation type="submission" date="2013-11" db="EMBL/GenBank/DDBJ databases">
        <title>Single cell genomics of uncultured Tannerella BU063 (oral taxon 286).</title>
        <authorList>
            <person name="Beall C.J."/>
            <person name="Campbell A.G."/>
            <person name="Griffen A.L."/>
            <person name="Podar M."/>
            <person name="Leys E.J."/>
        </authorList>
    </citation>
    <scope>NUCLEOTIDE SEQUENCE [LARGE SCALE GENOMIC DNA]</scope>
    <source>
        <strain evidence="2">Cell 8/11</strain>
    </source>
</reference>
<evidence type="ECO:0000313" key="2">
    <source>
        <dbReference type="EMBL" id="ETK11152.1"/>
    </source>
</evidence>
<sequence>MHQGKKRKWGLGGNAPNYTIDNDDYGTEKAGSAFQPSEHAPRFSF</sequence>
<evidence type="ECO:0000256" key="1">
    <source>
        <dbReference type="SAM" id="MobiDB-lite"/>
    </source>
</evidence>